<dbReference type="InterPro" id="IPR036259">
    <property type="entry name" value="MFS_trans_sf"/>
</dbReference>
<feature type="transmembrane region" description="Helical" evidence="5">
    <location>
        <begin position="409"/>
        <end position="430"/>
    </location>
</feature>
<evidence type="ECO:0000256" key="3">
    <source>
        <dbReference type="ARBA" id="ARBA00022989"/>
    </source>
</evidence>
<dbReference type="SUPFAM" id="SSF103473">
    <property type="entry name" value="MFS general substrate transporter"/>
    <property type="match status" value="1"/>
</dbReference>
<keyword evidence="4 5" id="KW-0472">Membrane</keyword>
<feature type="transmembrane region" description="Helical" evidence="5">
    <location>
        <begin position="436"/>
        <end position="457"/>
    </location>
</feature>
<feature type="transmembrane region" description="Helical" evidence="5">
    <location>
        <begin position="469"/>
        <end position="492"/>
    </location>
</feature>
<dbReference type="EMBL" id="MU853835">
    <property type="protein sequence ID" value="KAK3938183.1"/>
    <property type="molecule type" value="Genomic_DNA"/>
</dbReference>
<feature type="transmembrane region" description="Helical" evidence="5">
    <location>
        <begin position="329"/>
        <end position="355"/>
    </location>
</feature>
<keyword evidence="3 5" id="KW-1133">Transmembrane helix</keyword>
<evidence type="ECO:0000256" key="1">
    <source>
        <dbReference type="ARBA" id="ARBA00004141"/>
    </source>
</evidence>
<accession>A0AAN6N5K8</accession>
<dbReference type="GO" id="GO:0016020">
    <property type="term" value="C:membrane"/>
    <property type="evidence" value="ECO:0007669"/>
    <property type="project" value="UniProtKB-SubCell"/>
</dbReference>
<keyword evidence="8" id="KW-1185">Reference proteome</keyword>
<sequence>MSAMNDSLIHPIPDMVSPIEPLRLSGPGPRAAADGENEKIAEPPLEIPIGDSDPEVVLVDDEENDAVPIGDGNPDVVLVDYEENDPENPMNWSPTRKWLIVLAVSWMGFVSVFATMTITPTAPQILQHFNSHSSFDQTLLVTIWELGEGIGPFFIAPLSERFGRLPVFHVGNLLALCCLAACALSVNIPMVIAFRFLTGCCLSILTLGPAIVGDLFEAEFTGLSMALVTAPQIIADFISAVAGAYIAEALGWRWSVWLAAIVLGFFSALLLAVLRETYAVVILRRKAARLQAERADGKIYRSKHQARVDASTLLESVARPMQILVMSPILLLTQGYMAIAYALVSLVIATITLSMESTYPGVFSQGSVGLTFLSFAIGTTTALILYTFTSDRYVSHEREKKGDAFKPEARLMHLLIAAIALPIAFLIYGWTLAYHVQYIVPLIGTSIAGFSMTMSHIPVDTYVVDIYKIHGASAIAAGVIIRAFAGAFLPLISPALYQSIGQGWGNTVLALIAAVFIPPLGALMRYGDWFRSKERFGSSGR</sequence>
<feature type="transmembrane region" description="Helical" evidence="5">
    <location>
        <begin position="167"/>
        <end position="186"/>
    </location>
</feature>
<dbReference type="InterPro" id="IPR020846">
    <property type="entry name" value="MFS_dom"/>
</dbReference>
<keyword evidence="2 5" id="KW-0812">Transmembrane</keyword>
<dbReference type="Gene3D" id="1.20.1250.20">
    <property type="entry name" value="MFS general substrate transporter like domains"/>
    <property type="match status" value="1"/>
</dbReference>
<feature type="domain" description="Major facilitator superfamily (MFS) profile" evidence="6">
    <location>
        <begin position="100"/>
        <end position="533"/>
    </location>
</feature>
<dbReference type="PROSITE" id="PS50850">
    <property type="entry name" value="MFS"/>
    <property type="match status" value="1"/>
</dbReference>
<evidence type="ECO:0000259" key="6">
    <source>
        <dbReference type="PROSITE" id="PS50850"/>
    </source>
</evidence>
<gene>
    <name evidence="7" type="ORF">QBC46DRAFT_318227</name>
</gene>
<dbReference type="AlphaFoldDB" id="A0AAN6N5K8"/>
<name>A0AAN6N5K8_9PEZI</name>
<organism evidence="7 8">
    <name type="scientific">Diplogelasinospora grovesii</name>
    <dbReference type="NCBI Taxonomy" id="303347"/>
    <lineage>
        <taxon>Eukaryota</taxon>
        <taxon>Fungi</taxon>
        <taxon>Dikarya</taxon>
        <taxon>Ascomycota</taxon>
        <taxon>Pezizomycotina</taxon>
        <taxon>Sordariomycetes</taxon>
        <taxon>Sordariomycetidae</taxon>
        <taxon>Sordariales</taxon>
        <taxon>Diplogelasinosporaceae</taxon>
        <taxon>Diplogelasinospora</taxon>
    </lineage>
</organism>
<evidence type="ECO:0000313" key="7">
    <source>
        <dbReference type="EMBL" id="KAK3938183.1"/>
    </source>
</evidence>
<feature type="transmembrane region" description="Helical" evidence="5">
    <location>
        <begin position="138"/>
        <end position="155"/>
    </location>
</feature>
<comment type="subcellular location">
    <subcellularLocation>
        <location evidence="1">Membrane</location>
        <topology evidence="1">Multi-pass membrane protein</topology>
    </subcellularLocation>
</comment>
<evidence type="ECO:0000313" key="8">
    <source>
        <dbReference type="Proteomes" id="UP001303473"/>
    </source>
</evidence>
<evidence type="ECO:0000256" key="4">
    <source>
        <dbReference type="ARBA" id="ARBA00023136"/>
    </source>
</evidence>
<proteinExistence type="predicted"/>
<feature type="transmembrane region" description="Helical" evidence="5">
    <location>
        <begin position="252"/>
        <end position="274"/>
    </location>
</feature>
<feature type="transmembrane region" description="Helical" evidence="5">
    <location>
        <begin position="192"/>
        <end position="213"/>
    </location>
</feature>
<reference evidence="8" key="1">
    <citation type="journal article" date="2023" name="Mol. Phylogenet. Evol.">
        <title>Genome-scale phylogeny and comparative genomics of the fungal order Sordariales.</title>
        <authorList>
            <person name="Hensen N."/>
            <person name="Bonometti L."/>
            <person name="Westerberg I."/>
            <person name="Brannstrom I.O."/>
            <person name="Guillou S."/>
            <person name="Cros-Aarteil S."/>
            <person name="Calhoun S."/>
            <person name="Haridas S."/>
            <person name="Kuo A."/>
            <person name="Mondo S."/>
            <person name="Pangilinan J."/>
            <person name="Riley R."/>
            <person name="LaButti K."/>
            <person name="Andreopoulos B."/>
            <person name="Lipzen A."/>
            <person name="Chen C."/>
            <person name="Yan M."/>
            <person name="Daum C."/>
            <person name="Ng V."/>
            <person name="Clum A."/>
            <person name="Steindorff A."/>
            <person name="Ohm R.A."/>
            <person name="Martin F."/>
            <person name="Silar P."/>
            <person name="Natvig D.O."/>
            <person name="Lalanne C."/>
            <person name="Gautier V."/>
            <person name="Ament-Velasquez S.L."/>
            <person name="Kruys A."/>
            <person name="Hutchinson M.I."/>
            <person name="Powell A.J."/>
            <person name="Barry K."/>
            <person name="Miller A.N."/>
            <person name="Grigoriev I.V."/>
            <person name="Debuchy R."/>
            <person name="Gladieux P."/>
            <person name="Hiltunen Thoren M."/>
            <person name="Johannesson H."/>
        </authorList>
    </citation>
    <scope>NUCLEOTIDE SEQUENCE [LARGE SCALE GENOMIC DNA]</scope>
    <source>
        <strain evidence="8">CBS 340.73</strain>
    </source>
</reference>
<protein>
    <submittedName>
        <fullName evidence="7">Major facilitator superfamily domain-containing protein</fullName>
    </submittedName>
</protein>
<dbReference type="Proteomes" id="UP001303473">
    <property type="component" value="Unassembled WGS sequence"/>
</dbReference>
<comment type="caution">
    <text evidence="7">The sequence shown here is derived from an EMBL/GenBank/DDBJ whole genome shotgun (WGS) entry which is preliminary data.</text>
</comment>
<dbReference type="Pfam" id="PF07690">
    <property type="entry name" value="MFS_1"/>
    <property type="match status" value="1"/>
</dbReference>
<dbReference type="GO" id="GO:0022857">
    <property type="term" value="F:transmembrane transporter activity"/>
    <property type="evidence" value="ECO:0007669"/>
    <property type="project" value="InterPro"/>
</dbReference>
<dbReference type="PANTHER" id="PTHR23502">
    <property type="entry name" value="MAJOR FACILITATOR SUPERFAMILY"/>
    <property type="match status" value="1"/>
</dbReference>
<dbReference type="PANTHER" id="PTHR23502:SF163">
    <property type="entry name" value="MAJOR FACILITATOR SUPERFAMILY (MFS) PROFILE DOMAIN-CONTAINING PROTEIN"/>
    <property type="match status" value="1"/>
</dbReference>
<feature type="transmembrane region" description="Helical" evidence="5">
    <location>
        <begin position="367"/>
        <end position="388"/>
    </location>
</feature>
<feature type="transmembrane region" description="Helical" evidence="5">
    <location>
        <begin position="504"/>
        <end position="526"/>
    </location>
</feature>
<dbReference type="InterPro" id="IPR011701">
    <property type="entry name" value="MFS"/>
</dbReference>
<feature type="transmembrane region" description="Helical" evidence="5">
    <location>
        <begin position="225"/>
        <end position="246"/>
    </location>
</feature>
<evidence type="ECO:0000256" key="2">
    <source>
        <dbReference type="ARBA" id="ARBA00022692"/>
    </source>
</evidence>
<evidence type="ECO:0000256" key="5">
    <source>
        <dbReference type="SAM" id="Phobius"/>
    </source>
</evidence>
<feature type="transmembrane region" description="Helical" evidence="5">
    <location>
        <begin position="98"/>
        <end position="118"/>
    </location>
</feature>